<comment type="catalytic activity">
    <reaction evidence="11">
        <text>sn-glycerol 3-phosphate + NADP(+) = dihydroxyacetone phosphate + NADPH + H(+)</text>
        <dbReference type="Rhea" id="RHEA:11096"/>
        <dbReference type="ChEBI" id="CHEBI:15378"/>
        <dbReference type="ChEBI" id="CHEBI:57597"/>
        <dbReference type="ChEBI" id="CHEBI:57642"/>
        <dbReference type="ChEBI" id="CHEBI:57783"/>
        <dbReference type="ChEBI" id="CHEBI:58349"/>
        <dbReference type="EC" id="1.1.1.94"/>
    </reaction>
</comment>
<dbReference type="SUPFAM" id="SSF48179">
    <property type="entry name" value="6-phosphogluconate dehydrogenase C-terminal domain-like"/>
    <property type="match status" value="1"/>
</dbReference>
<evidence type="ECO:0000256" key="3">
    <source>
        <dbReference type="ARBA" id="ARBA00023002"/>
    </source>
</evidence>
<evidence type="ECO:0000256" key="11">
    <source>
        <dbReference type="RuleBase" id="RU000439"/>
    </source>
</evidence>
<evidence type="ECO:0000256" key="10">
    <source>
        <dbReference type="RuleBase" id="RU000437"/>
    </source>
</evidence>
<feature type="binding site" evidence="9">
    <location>
        <position position="145"/>
    </location>
    <ligand>
        <name>NAD(+)</name>
        <dbReference type="ChEBI" id="CHEBI:57540"/>
    </ligand>
</feature>
<keyword evidence="2" id="KW-0444">Lipid biosynthesis</keyword>
<comment type="similarity">
    <text evidence="1 10">Belongs to the NAD-dependent glycerol-3-phosphate dehydrogenase family.</text>
</comment>
<name>A0A1S1Z594_FLAPC</name>
<dbReference type="GO" id="GO:0141153">
    <property type="term" value="F:glycerol-3-phosphate dehydrogenase (NADP+) activity"/>
    <property type="evidence" value="ECO:0007669"/>
    <property type="project" value="RHEA"/>
</dbReference>
<dbReference type="PANTHER" id="PTHR11728:SF1">
    <property type="entry name" value="GLYCEROL-3-PHOSPHATE DEHYDROGENASE [NAD(+)] 2, CHLOROPLASTIC"/>
    <property type="match status" value="1"/>
</dbReference>
<feature type="domain" description="Glycerol-3-phosphate dehydrogenase NAD-dependent N-terminal" evidence="12">
    <location>
        <begin position="6"/>
        <end position="163"/>
    </location>
</feature>
<dbReference type="GO" id="GO:0046168">
    <property type="term" value="P:glycerol-3-phosphate catabolic process"/>
    <property type="evidence" value="ECO:0007669"/>
    <property type="project" value="InterPro"/>
</dbReference>
<accession>A0A1S1Z594</accession>
<dbReference type="InterPro" id="IPR006168">
    <property type="entry name" value="G3P_DH_NAD-dep"/>
</dbReference>
<dbReference type="PRINTS" id="PR00077">
    <property type="entry name" value="GPDHDRGNASE"/>
</dbReference>
<dbReference type="InterPro" id="IPR011128">
    <property type="entry name" value="G3P_DH_NAD-dep_N"/>
</dbReference>
<feature type="binding site" evidence="9">
    <location>
        <position position="88"/>
    </location>
    <ligand>
        <name>NAD(+)</name>
        <dbReference type="ChEBI" id="CHEBI:57540"/>
    </ligand>
</feature>
<comment type="caution">
    <text evidence="14">The sequence shown here is derived from an EMBL/GenBank/DDBJ whole genome shotgun (WGS) entry which is preliminary data.</text>
</comment>
<dbReference type="SUPFAM" id="SSF51735">
    <property type="entry name" value="NAD(P)-binding Rossmann-fold domains"/>
    <property type="match status" value="1"/>
</dbReference>
<dbReference type="Pfam" id="PF07479">
    <property type="entry name" value="NAD_Gly3P_dh_C"/>
    <property type="match status" value="1"/>
</dbReference>
<keyword evidence="5" id="KW-0594">Phospholipid biosynthesis</keyword>
<dbReference type="GO" id="GO:0008654">
    <property type="term" value="P:phospholipid biosynthetic process"/>
    <property type="evidence" value="ECO:0007669"/>
    <property type="project" value="UniProtKB-KW"/>
</dbReference>
<dbReference type="AlphaFoldDB" id="A0A1S1Z594"/>
<dbReference type="STRING" id="915059.NH26_05770"/>
<feature type="binding site" evidence="9">
    <location>
        <position position="260"/>
    </location>
    <ligand>
        <name>NAD(+)</name>
        <dbReference type="ChEBI" id="CHEBI:57540"/>
    </ligand>
</feature>
<evidence type="ECO:0000256" key="1">
    <source>
        <dbReference type="ARBA" id="ARBA00011009"/>
    </source>
</evidence>
<dbReference type="EMBL" id="JRYR02000001">
    <property type="protein sequence ID" value="OHX68458.1"/>
    <property type="molecule type" value="Genomic_DNA"/>
</dbReference>
<dbReference type="GO" id="GO:0005975">
    <property type="term" value="P:carbohydrate metabolic process"/>
    <property type="evidence" value="ECO:0007669"/>
    <property type="project" value="InterPro"/>
</dbReference>
<feature type="domain" description="Glycerol-3-phosphate dehydrogenase NAD-dependent C-terminal" evidence="13">
    <location>
        <begin position="185"/>
        <end position="323"/>
    </location>
</feature>
<protein>
    <recommendedName>
        <fullName evidence="11">Glycerol-3-phosphate dehydrogenase</fullName>
        <ecNumber evidence="11">1.1.1.94</ecNumber>
    </recommendedName>
</protein>
<evidence type="ECO:0000259" key="12">
    <source>
        <dbReference type="Pfam" id="PF01210"/>
    </source>
</evidence>
<organism evidence="14 15">
    <name type="scientific">Flammeovirga pacifica</name>
    <dbReference type="NCBI Taxonomy" id="915059"/>
    <lineage>
        <taxon>Bacteria</taxon>
        <taxon>Pseudomonadati</taxon>
        <taxon>Bacteroidota</taxon>
        <taxon>Cytophagia</taxon>
        <taxon>Cytophagales</taxon>
        <taxon>Flammeovirgaceae</taxon>
        <taxon>Flammeovirga</taxon>
    </lineage>
</organism>
<keyword evidence="6" id="KW-1208">Phospholipid metabolism</keyword>
<dbReference type="Gene3D" id="1.10.1040.10">
    <property type="entry name" value="N-(1-d-carboxylethyl)-l-norvaline Dehydrogenase, domain 2"/>
    <property type="match status" value="1"/>
</dbReference>
<dbReference type="NCBIfam" id="NF000942">
    <property type="entry name" value="PRK00094.1-4"/>
    <property type="match status" value="1"/>
</dbReference>
<evidence type="ECO:0000256" key="9">
    <source>
        <dbReference type="PIRSR" id="PIRSR000114-3"/>
    </source>
</evidence>
<gene>
    <name evidence="14" type="ORF">NH26_05770</name>
</gene>
<evidence type="ECO:0000256" key="2">
    <source>
        <dbReference type="ARBA" id="ARBA00022516"/>
    </source>
</evidence>
<evidence type="ECO:0000313" key="14">
    <source>
        <dbReference type="EMBL" id="OHX68458.1"/>
    </source>
</evidence>
<evidence type="ECO:0000313" key="15">
    <source>
        <dbReference type="Proteomes" id="UP000179797"/>
    </source>
</evidence>
<evidence type="ECO:0000256" key="6">
    <source>
        <dbReference type="ARBA" id="ARBA00023264"/>
    </source>
</evidence>
<feature type="binding site" evidence="8">
    <location>
        <position position="111"/>
    </location>
    <ligand>
        <name>substrate</name>
    </ligand>
</feature>
<dbReference type="PANTHER" id="PTHR11728">
    <property type="entry name" value="GLYCEROL-3-PHOSPHATE DEHYDROGENASE"/>
    <property type="match status" value="1"/>
</dbReference>
<feature type="active site" description="Proton acceptor" evidence="7">
    <location>
        <position position="196"/>
    </location>
</feature>
<keyword evidence="15" id="KW-1185">Reference proteome</keyword>
<dbReference type="PROSITE" id="PS00957">
    <property type="entry name" value="NAD_G3PDH"/>
    <property type="match status" value="1"/>
</dbReference>
<evidence type="ECO:0000256" key="7">
    <source>
        <dbReference type="PIRSR" id="PIRSR000114-1"/>
    </source>
</evidence>
<dbReference type="Proteomes" id="UP000179797">
    <property type="component" value="Unassembled WGS sequence"/>
</dbReference>
<dbReference type="NCBIfam" id="NF000940">
    <property type="entry name" value="PRK00094.1-2"/>
    <property type="match status" value="1"/>
</dbReference>
<dbReference type="InterPro" id="IPR006109">
    <property type="entry name" value="G3P_DH_NAD-dep_C"/>
</dbReference>
<evidence type="ECO:0000256" key="4">
    <source>
        <dbReference type="ARBA" id="ARBA00023098"/>
    </source>
</evidence>
<sequence length="335" mass="37569">MPDISKIAVIGGGSWATALVKILSDGGKTKLHWWIRNQDDINHIRQYNSNPRYLPSAKISPENVIPFSNIKDAIREANTILLAVPAAFILDAIKDLTPKDFENKFVISAIKGLIPDQHILVTEHIEQNFNVHHKRVAVIGGPCHAEEVAMEKQAYLTIASGSKRFGKALSEAMQNRYIKTTSIRDIYGVEYSAVMKNIVAISCGIAHGLGYGDNFQAVLVSNAMQEVQYFLKAAYHIKRNLLGTAYLGDMLVTSYSQFSRNRTFGNMIGHGYSVKAAQLEMQMVAEGYYAVKSIFEIAKRLDIEKEMPITRAVYNILYERISPIVEFRILKDQLN</sequence>
<evidence type="ECO:0000256" key="5">
    <source>
        <dbReference type="ARBA" id="ARBA00023209"/>
    </source>
</evidence>
<dbReference type="GO" id="GO:0005829">
    <property type="term" value="C:cytosol"/>
    <property type="evidence" value="ECO:0007669"/>
    <property type="project" value="TreeGrafter"/>
</dbReference>
<keyword evidence="3 10" id="KW-0560">Oxidoreductase</keyword>
<dbReference type="EC" id="1.1.1.94" evidence="11"/>
<dbReference type="InterPro" id="IPR013328">
    <property type="entry name" value="6PGD_dom2"/>
</dbReference>
<reference evidence="14 15" key="1">
    <citation type="journal article" date="2012" name="Int. J. Syst. Evol. Microbiol.">
        <title>Flammeovirga pacifica sp. nov., isolated from deep-sea sediment.</title>
        <authorList>
            <person name="Xu H."/>
            <person name="Fu Y."/>
            <person name="Yang N."/>
            <person name="Ding Z."/>
            <person name="Lai Q."/>
            <person name="Zeng R."/>
        </authorList>
    </citation>
    <scope>NUCLEOTIDE SEQUENCE [LARGE SCALE GENOMIC DNA]</scope>
    <source>
        <strain evidence="15">DSM 24597 / LMG 26175 / WPAGA1</strain>
    </source>
</reference>
<dbReference type="InterPro" id="IPR036291">
    <property type="entry name" value="NAD(P)-bd_dom_sf"/>
</dbReference>
<keyword evidence="9 10" id="KW-0520">NAD</keyword>
<keyword evidence="4" id="KW-0443">Lipid metabolism</keyword>
<dbReference type="InterPro" id="IPR008927">
    <property type="entry name" value="6-PGluconate_DH-like_C_sf"/>
</dbReference>
<evidence type="ECO:0000259" key="13">
    <source>
        <dbReference type="Pfam" id="PF07479"/>
    </source>
</evidence>
<dbReference type="PIRSF" id="PIRSF000114">
    <property type="entry name" value="Glycerol-3-P_dh"/>
    <property type="match status" value="1"/>
</dbReference>
<dbReference type="Gene3D" id="3.40.50.720">
    <property type="entry name" value="NAD(P)-binding Rossmann-like Domain"/>
    <property type="match status" value="1"/>
</dbReference>
<feature type="binding site" evidence="8">
    <location>
        <begin position="260"/>
        <end position="261"/>
    </location>
    <ligand>
        <name>substrate</name>
    </ligand>
</feature>
<dbReference type="Pfam" id="PF01210">
    <property type="entry name" value="NAD_Gly3P_dh_N"/>
    <property type="match status" value="1"/>
</dbReference>
<dbReference type="GO" id="GO:0051287">
    <property type="term" value="F:NAD binding"/>
    <property type="evidence" value="ECO:0007669"/>
    <property type="project" value="InterPro"/>
</dbReference>
<proteinExistence type="inferred from homology"/>
<evidence type="ECO:0000256" key="8">
    <source>
        <dbReference type="PIRSR" id="PIRSR000114-2"/>
    </source>
</evidence>